<dbReference type="STRING" id="3469.A0A4Y7JXK2"/>
<name>A0A4Y7JXK2_PAPSO</name>
<feature type="domain" description="J" evidence="1">
    <location>
        <begin position="101"/>
        <end position="169"/>
    </location>
</feature>
<dbReference type="CDD" id="cd06257">
    <property type="entry name" value="DnaJ"/>
    <property type="match status" value="1"/>
</dbReference>
<dbReference type="Proteomes" id="UP000316621">
    <property type="component" value="Chromosome 6"/>
</dbReference>
<dbReference type="GO" id="GO:0051082">
    <property type="term" value="F:unfolded protein binding"/>
    <property type="evidence" value="ECO:0007669"/>
    <property type="project" value="TreeGrafter"/>
</dbReference>
<dbReference type="InterPro" id="IPR001623">
    <property type="entry name" value="DnaJ_domain"/>
</dbReference>
<sequence>MAMVPCGSAIVPQCGIRPRLFFRSSSTSTSNMMLRSSDYRCGVWLQPVQPRFVKIQYMHYLERVHLELRIPVREHDLLLELIVSHSLCRSVTKVTDFIIRLFTGLLFCSRSIKNAEKADIKSAYRKLARTYHPDVNKYDREPGAEKKFKEISNAYEVTVQIFLFQNYRA</sequence>
<organism evidence="2 3">
    <name type="scientific">Papaver somniferum</name>
    <name type="common">Opium poppy</name>
    <dbReference type="NCBI Taxonomy" id="3469"/>
    <lineage>
        <taxon>Eukaryota</taxon>
        <taxon>Viridiplantae</taxon>
        <taxon>Streptophyta</taxon>
        <taxon>Embryophyta</taxon>
        <taxon>Tracheophyta</taxon>
        <taxon>Spermatophyta</taxon>
        <taxon>Magnoliopsida</taxon>
        <taxon>Ranunculales</taxon>
        <taxon>Papaveraceae</taxon>
        <taxon>Papaveroideae</taxon>
        <taxon>Papaver</taxon>
    </lineage>
</organism>
<dbReference type="PRINTS" id="PR00625">
    <property type="entry name" value="JDOMAIN"/>
</dbReference>
<dbReference type="GO" id="GO:0005737">
    <property type="term" value="C:cytoplasm"/>
    <property type="evidence" value="ECO:0007669"/>
    <property type="project" value="TreeGrafter"/>
</dbReference>
<dbReference type="PANTHER" id="PTHR43096">
    <property type="entry name" value="DNAJ HOMOLOG 1, MITOCHONDRIAL-RELATED"/>
    <property type="match status" value="1"/>
</dbReference>
<dbReference type="Gramene" id="RZC64498">
    <property type="protein sequence ID" value="RZC64498"/>
    <property type="gene ID" value="C5167_008176"/>
</dbReference>
<dbReference type="SMART" id="SM00271">
    <property type="entry name" value="DnaJ"/>
    <property type="match status" value="1"/>
</dbReference>
<protein>
    <recommendedName>
        <fullName evidence="1">J domain-containing protein</fullName>
    </recommendedName>
</protein>
<evidence type="ECO:0000313" key="2">
    <source>
        <dbReference type="EMBL" id="RZC64498.1"/>
    </source>
</evidence>
<dbReference type="AlphaFoldDB" id="A0A4Y7JXK2"/>
<reference evidence="2 3" key="1">
    <citation type="journal article" date="2018" name="Science">
        <title>The opium poppy genome and morphinan production.</title>
        <authorList>
            <person name="Guo L."/>
            <person name="Winzer T."/>
            <person name="Yang X."/>
            <person name="Li Y."/>
            <person name="Ning Z."/>
            <person name="He Z."/>
            <person name="Teodor R."/>
            <person name="Lu Y."/>
            <person name="Bowser T.A."/>
            <person name="Graham I.A."/>
            <person name="Ye K."/>
        </authorList>
    </citation>
    <scope>NUCLEOTIDE SEQUENCE [LARGE SCALE GENOMIC DNA]</scope>
    <source>
        <strain evidence="3">cv. HN1</strain>
        <tissue evidence="2">Leaves</tissue>
    </source>
</reference>
<dbReference type="Pfam" id="PF00226">
    <property type="entry name" value="DnaJ"/>
    <property type="match status" value="1"/>
</dbReference>
<evidence type="ECO:0000259" key="1">
    <source>
        <dbReference type="PROSITE" id="PS50076"/>
    </source>
</evidence>
<accession>A0A4Y7JXK2</accession>
<dbReference type="InterPro" id="IPR036869">
    <property type="entry name" value="J_dom_sf"/>
</dbReference>
<dbReference type="EMBL" id="CM010720">
    <property type="protein sequence ID" value="RZC64498.1"/>
    <property type="molecule type" value="Genomic_DNA"/>
</dbReference>
<proteinExistence type="predicted"/>
<gene>
    <name evidence="2" type="ORF">C5167_008176</name>
</gene>
<dbReference type="PANTHER" id="PTHR43096:SF10">
    <property type="entry name" value="CHAPERONE PROTEIN DNAJ A6, CHLOROPLASTIC"/>
    <property type="match status" value="1"/>
</dbReference>
<dbReference type="PROSITE" id="PS50076">
    <property type="entry name" value="DNAJ_2"/>
    <property type="match status" value="1"/>
</dbReference>
<evidence type="ECO:0000313" key="3">
    <source>
        <dbReference type="Proteomes" id="UP000316621"/>
    </source>
</evidence>
<dbReference type="SUPFAM" id="SSF46565">
    <property type="entry name" value="Chaperone J-domain"/>
    <property type="match status" value="1"/>
</dbReference>
<dbReference type="GO" id="GO:0042026">
    <property type="term" value="P:protein refolding"/>
    <property type="evidence" value="ECO:0007669"/>
    <property type="project" value="TreeGrafter"/>
</dbReference>
<keyword evidence="3" id="KW-1185">Reference proteome</keyword>
<dbReference type="Gene3D" id="1.10.287.110">
    <property type="entry name" value="DnaJ domain"/>
    <property type="match status" value="1"/>
</dbReference>